<evidence type="ECO:0000259" key="3">
    <source>
        <dbReference type="Pfam" id="PF20438"/>
    </source>
</evidence>
<dbReference type="NCBIfam" id="TIGR02836">
    <property type="entry name" value="spore_IV_A"/>
    <property type="match status" value="1"/>
</dbReference>
<keyword evidence="1" id="KW-0749">Sporulation</keyword>
<dbReference type="RefSeq" id="WP_117539486.1">
    <property type="nucleotide sequence ID" value="NZ_QVFD01000004.1"/>
</dbReference>
<keyword evidence="1" id="KW-0963">Cytoplasm</keyword>
<proteinExistence type="predicted"/>
<dbReference type="Pfam" id="PF20438">
    <property type="entry name" value="SpoIVA_middle"/>
    <property type="match status" value="1"/>
</dbReference>
<name>A0A3E2XN31_9FIRM</name>
<dbReference type="InterPro" id="IPR046840">
    <property type="entry name" value="SpoIVA_C"/>
</dbReference>
<dbReference type="Gene3D" id="3.40.50.300">
    <property type="entry name" value="P-loop containing nucleotide triphosphate hydrolases"/>
    <property type="match status" value="1"/>
</dbReference>
<keyword evidence="1" id="KW-0067">ATP-binding</keyword>
<dbReference type="GO" id="GO:0016887">
    <property type="term" value="F:ATP hydrolysis activity"/>
    <property type="evidence" value="ECO:0007669"/>
    <property type="project" value="InterPro"/>
</dbReference>
<evidence type="ECO:0000259" key="4">
    <source>
        <dbReference type="Pfam" id="PF20439"/>
    </source>
</evidence>
<reference evidence="5 6" key="1">
    <citation type="submission" date="2018-08" db="EMBL/GenBank/DDBJ databases">
        <title>A genome reference for cultivated species of the human gut microbiota.</title>
        <authorList>
            <person name="Zou Y."/>
            <person name="Xue W."/>
            <person name="Luo G."/>
        </authorList>
    </citation>
    <scope>NUCLEOTIDE SEQUENCE [LARGE SCALE GENOMIC DNA]</scope>
    <source>
        <strain evidence="5 6">AM28-39</strain>
    </source>
</reference>
<dbReference type="EMBL" id="QVFD01000004">
    <property type="protein sequence ID" value="RGC48864.1"/>
    <property type="molecule type" value="Genomic_DNA"/>
</dbReference>
<feature type="domain" description="Sporulation stage IV protein A C-terminal" evidence="4">
    <location>
        <begin position="418"/>
        <end position="491"/>
    </location>
</feature>
<keyword evidence="1" id="KW-0547">Nucleotide-binding</keyword>
<dbReference type="InterPro" id="IPR027417">
    <property type="entry name" value="P-loop_NTPase"/>
</dbReference>
<organism evidence="5 6">
    <name type="scientific">Coprococcus catus</name>
    <dbReference type="NCBI Taxonomy" id="116085"/>
    <lineage>
        <taxon>Bacteria</taxon>
        <taxon>Bacillati</taxon>
        <taxon>Bacillota</taxon>
        <taxon>Clostridia</taxon>
        <taxon>Lachnospirales</taxon>
        <taxon>Lachnospiraceae</taxon>
        <taxon>Coprococcus</taxon>
    </lineage>
</organism>
<comment type="function">
    <text evidence="1">ATPase. Has a role at an early stage in the morphogenesis of the spore coat.</text>
</comment>
<evidence type="ECO:0000259" key="2">
    <source>
        <dbReference type="Pfam" id="PF09547"/>
    </source>
</evidence>
<keyword evidence="1" id="KW-0378">Hydrolase</keyword>
<dbReference type="InterPro" id="IPR046842">
    <property type="entry name" value="SpoIVA_ATPase"/>
</dbReference>
<protein>
    <recommendedName>
        <fullName evidence="1">Stage IV sporulation protein A</fullName>
        <ecNumber evidence="1">3.6.1.-</ecNumber>
    </recommendedName>
    <alternativeName>
        <fullName evidence="1">Coat morphogenetic protein SpoIVA</fullName>
    </alternativeName>
</protein>
<evidence type="ECO:0000256" key="1">
    <source>
        <dbReference type="PIRNR" id="PIRNR007466"/>
    </source>
</evidence>
<accession>A0A3E2XN31</accession>
<dbReference type="GO" id="GO:0005524">
    <property type="term" value="F:ATP binding"/>
    <property type="evidence" value="ECO:0007669"/>
    <property type="project" value="UniProtKB-KW"/>
</dbReference>
<evidence type="ECO:0000313" key="5">
    <source>
        <dbReference type="EMBL" id="RGC48864.1"/>
    </source>
</evidence>
<dbReference type="Pfam" id="PF09547">
    <property type="entry name" value="SpoIVA_ATPase"/>
    <property type="match status" value="1"/>
</dbReference>
<gene>
    <name evidence="5" type="primary">spoIVA</name>
    <name evidence="5" type="ORF">DW747_06230</name>
</gene>
<comment type="catalytic activity">
    <reaction evidence="1">
        <text>ATP + H2O = ADP + phosphate + H(+)</text>
        <dbReference type="Rhea" id="RHEA:13065"/>
        <dbReference type="ChEBI" id="CHEBI:15377"/>
        <dbReference type="ChEBI" id="CHEBI:15378"/>
        <dbReference type="ChEBI" id="CHEBI:30616"/>
        <dbReference type="ChEBI" id="CHEBI:43474"/>
        <dbReference type="ChEBI" id="CHEBI:456216"/>
    </reaction>
</comment>
<dbReference type="Proteomes" id="UP000261231">
    <property type="component" value="Unassembled WGS sequence"/>
</dbReference>
<dbReference type="InterPro" id="IPR046841">
    <property type="entry name" value="SpoIVA_middle"/>
</dbReference>
<keyword evidence="6" id="KW-1185">Reference proteome</keyword>
<dbReference type="CDD" id="cd00882">
    <property type="entry name" value="Ras_like_GTPase"/>
    <property type="match status" value="1"/>
</dbReference>
<dbReference type="InterPro" id="IPR014201">
    <property type="entry name" value="Spore_IV_A"/>
</dbReference>
<sequence length="491" mass="55492">MDELRVYRDIQMRTGGEIYIGVVGPVRTGKSTFIKRFMDLMVLPGIDNVHEREQARDELPQSAAGRTIMTTEPKFIPKEAVSVHISDDIQVKIRLIDCVGFMVDGASGHMEDDKDRMVKTPWYEDPIPFTKAAHIGTQKVIRDHSTIGLVITTDGSFGEIAGESFAAAEEMAVGELKQIGKPFIVVVNTIRPYAMETQELCRRKEEKYDIKCLPFNCDQLKQEDIQRIMATMLLEFPVSQIDFYTPKWFDLLPEEGEVKTAVADTAREYLMNVRHLKDVRPMQEKLTCPYIKKCFIETVSMSDGKVIFHLEVDQKYYYELLSEWMGMPVKGDYAFYRILRQLSENQTAYSAVSQAVESARAKGYGVVAPEKTEVLLEPPVLIKHGNRYGFKIKAKAPSIHMIKAGIETEIAPIVGDQAQAEELITSMNNSQEQDPKAIWDTLIFGKTVGQLVEEGIQTKVTRMSENSQVKMQEAIQKIVNDGNGSVIFIII</sequence>
<dbReference type="EC" id="3.6.1.-" evidence="1"/>
<feature type="domain" description="Stage IV sporulation protein A ATPase" evidence="2">
    <location>
        <begin position="1"/>
        <end position="237"/>
    </location>
</feature>
<dbReference type="Pfam" id="PF20439">
    <property type="entry name" value="SpoIVA_C"/>
    <property type="match status" value="1"/>
</dbReference>
<dbReference type="OrthoDB" id="9761464at2"/>
<evidence type="ECO:0000313" key="6">
    <source>
        <dbReference type="Proteomes" id="UP000261231"/>
    </source>
</evidence>
<comment type="caution">
    <text evidence="5">The sequence shown here is derived from an EMBL/GenBank/DDBJ whole genome shotgun (WGS) entry which is preliminary data.</text>
</comment>
<comment type="subcellular location">
    <subcellularLocation>
        <location evidence="1">Cytoplasm</location>
    </subcellularLocation>
</comment>
<dbReference type="GO" id="GO:0005737">
    <property type="term" value="C:cytoplasm"/>
    <property type="evidence" value="ECO:0007669"/>
    <property type="project" value="UniProtKB-SubCell"/>
</dbReference>
<feature type="domain" description="Stage IV sporulation protein A middle" evidence="3">
    <location>
        <begin position="238"/>
        <end position="415"/>
    </location>
</feature>
<dbReference type="PIRSF" id="PIRSF007466">
    <property type="entry name" value="SpoIVA"/>
    <property type="match status" value="1"/>
</dbReference>
<dbReference type="AlphaFoldDB" id="A0A3E2XN31"/>
<dbReference type="SUPFAM" id="SSF52540">
    <property type="entry name" value="P-loop containing nucleoside triphosphate hydrolases"/>
    <property type="match status" value="1"/>
</dbReference>
<dbReference type="GO" id="GO:0030435">
    <property type="term" value="P:sporulation resulting in formation of a cellular spore"/>
    <property type="evidence" value="ECO:0007669"/>
    <property type="project" value="UniProtKB-KW"/>
</dbReference>